<dbReference type="OrthoDB" id="2423195at2759"/>
<dbReference type="Proteomes" id="UP000623467">
    <property type="component" value="Unassembled WGS sequence"/>
</dbReference>
<proteinExistence type="predicted"/>
<dbReference type="EMBL" id="JACAZH010000013">
    <property type="protein sequence ID" value="KAF7351289.1"/>
    <property type="molecule type" value="Genomic_DNA"/>
</dbReference>
<comment type="caution">
    <text evidence="2">The sequence shown here is derived from an EMBL/GenBank/DDBJ whole genome shotgun (WGS) entry which is preliminary data.</text>
</comment>
<accession>A0A8H6Y3L3</accession>
<reference evidence="2" key="1">
    <citation type="submission" date="2020-05" db="EMBL/GenBank/DDBJ databases">
        <title>Mycena genomes resolve the evolution of fungal bioluminescence.</title>
        <authorList>
            <person name="Tsai I.J."/>
        </authorList>
    </citation>
    <scope>NUCLEOTIDE SEQUENCE</scope>
    <source>
        <strain evidence="2">160909Yilan</strain>
    </source>
</reference>
<feature type="region of interest" description="Disordered" evidence="1">
    <location>
        <begin position="269"/>
        <end position="317"/>
    </location>
</feature>
<evidence type="ECO:0000313" key="2">
    <source>
        <dbReference type="EMBL" id="KAF7351289.1"/>
    </source>
</evidence>
<dbReference type="PROSITE" id="PS51257">
    <property type="entry name" value="PROKAR_LIPOPROTEIN"/>
    <property type="match status" value="1"/>
</dbReference>
<dbReference type="CDD" id="cd22265">
    <property type="entry name" value="UDM1_RNF168"/>
    <property type="match status" value="1"/>
</dbReference>
<protein>
    <submittedName>
        <fullName evidence="2">Uncharacterized protein</fullName>
    </submittedName>
</protein>
<gene>
    <name evidence="2" type="ORF">MSAN_01560400</name>
</gene>
<organism evidence="2 3">
    <name type="scientific">Mycena sanguinolenta</name>
    <dbReference type="NCBI Taxonomy" id="230812"/>
    <lineage>
        <taxon>Eukaryota</taxon>
        <taxon>Fungi</taxon>
        <taxon>Dikarya</taxon>
        <taxon>Basidiomycota</taxon>
        <taxon>Agaricomycotina</taxon>
        <taxon>Agaricomycetes</taxon>
        <taxon>Agaricomycetidae</taxon>
        <taxon>Agaricales</taxon>
        <taxon>Marasmiineae</taxon>
        <taxon>Mycenaceae</taxon>
        <taxon>Mycena</taxon>
    </lineage>
</organism>
<sequence>MCCQKTHQAQFIAAAPIAMGACAATPVLTSTTQVPIGGGQTVSRSFPVLAAKDGSFVDYPPPYTAGADEALVHTYGSFHEEPPVALLNTRRDDNWTLCVPVAVPPIPNPTLLAVNYLIKYATTAGAGNATIQTDILLTTATLPAEIVSARVPLAVYRASPAAPRMVDQDAAVCLATSLAVKFNGNSEEWSHYVDNQHVAPNVRVRDSATHLYLVFNVEEHSTLCTARSLSVEVSATWQKEEVELKARAEAARKAKEAADKEAQLLAEKKAREAEEKQAREEERLWRDEERQARKAEAKERDDAKQARAEDQKWRDEMRGQWADMRKALEAAKTPAKPSVAAAPDVADDNIQNYIKETMAKLNMEPCPAGYEFVKTDKGYRCKGGSHFVSFEQLGMKH</sequence>
<evidence type="ECO:0000256" key="1">
    <source>
        <dbReference type="SAM" id="MobiDB-lite"/>
    </source>
</evidence>
<dbReference type="AlphaFoldDB" id="A0A8H6Y3L3"/>
<keyword evidence="3" id="KW-1185">Reference proteome</keyword>
<name>A0A8H6Y3L3_9AGAR</name>
<evidence type="ECO:0000313" key="3">
    <source>
        <dbReference type="Proteomes" id="UP000623467"/>
    </source>
</evidence>